<keyword evidence="5" id="KW-1185">Reference proteome</keyword>
<accession>A0A4R7W4M2</accession>
<dbReference type="Proteomes" id="UP000294927">
    <property type="component" value="Unassembled WGS sequence"/>
</dbReference>
<dbReference type="EMBL" id="SOCP01000002">
    <property type="protein sequence ID" value="TDV56587.1"/>
    <property type="molecule type" value="Genomic_DNA"/>
</dbReference>
<dbReference type="GO" id="GO:0005576">
    <property type="term" value="C:extracellular region"/>
    <property type="evidence" value="ECO:0007669"/>
    <property type="project" value="InterPro"/>
</dbReference>
<dbReference type="OrthoDB" id="9767239at2"/>
<dbReference type="SUPFAM" id="SSF53474">
    <property type="entry name" value="alpha/beta-Hydrolases"/>
    <property type="match status" value="2"/>
</dbReference>
<evidence type="ECO:0000256" key="1">
    <source>
        <dbReference type="ARBA" id="ARBA00022729"/>
    </source>
</evidence>
<gene>
    <name evidence="4" type="ORF">CLV71_102654</name>
</gene>
<dbReference type="AlphaFoldDB" id="A0A4R7W4M2"/>
<keyword evidence="2" id="KW-0378">Hydrolase</keyword>
<evidence type="ECO:0000313" key="4">
    <source>
        <dbReference type="EMBL" id="TDV56587.1"/>
    </source>
</evidence>
<reference evidence="4 5" key="1">
    <citation type="submission" date="2019-03" db="EMBL/GenBank/DDBJ databases">
        <title>Genomic Encyclopedia of Archaeal and Bacterial Type Strains, Phase II (KMG-II): from individual species to whole genera.</title>
        <authorList>
            <person name="Goeker M."/>
        </authorList>
    </citation>
    <scope>NUCLEOTIDE SEQUENCE [LARGE SCALE GENOMIC DNA]</scope>
    <source>
        <strain evidence="4 5">DSM 45499</strain>
    </source>
</reference>
<sequence>MTRTAAVFVTIASTLALVAADVPLRQVASAAALVEVTDFGDNPGNLRMHLYVPDSVRPEPAVVVAMHGCTGSGPGYYQSSEFASLADRYGFVVVYPSASEHDNCFDVWSDAARSRDGGSDPDSIVSMVDYVRARHHADPRRVFATGGSSGGMETTALLVLHPDVFAAGAAFMGIPFACFPNEADFDPSRPCFTGTVDKSPREWGDLARATNPDHAGPWPRVQLWHGTDDTLIAYSLLREQVDQWTDLHGLSPSPTATDSPAPGWTREHFGYDCGAGKVEAITVAGGVHNLPTGGMAAHAVEFFGLTTG</sequence>
<dbReference type="InterPro" id="IPR010126">
    <property type="entry name" value="Esterase_phb"/>
</dbReference>
<protein>
    <submittedName>
        <fullName evidence="4">Poly(Hydroxyalkanoate) depolymerase family esterase</fullName>
    </submittedName>
</protein>
<evidence type="ECO:0000256" key="3">
    <source>
        <dbReference type="SAM" id="SignalP"/>
    </source>
</evidence>
<dbReference type="InterPro" id="IPR050955">
    <property type="entry name" value="Plant_Biomass_Hydrol_Est"/>
</dbReference>
<proteinExistence type="predicted"/>
<comment type="caution">
    <text evidence="4">The sequence shown here is derived from an EMBL/GenBank/DDBJ whole genome shotgun (WGS) entry which is preliminary data.</text>
</comment>
<dbReference type="PANTHER" id="PTHR43037:SF5">
    <property type="entry name" value="FERULOYL ESTERASE"/>
    <property type="match status" value="1"/>
</dbReference>
<dbReference type="InterPro" id="IPR029058">
    <property type="entry name" value="AB_hydrolase_fold"/>
</dbReference>
<dbReference type="PANTHER" id="PTHR43037">
    <property type="entry name" value="UNNAMED PRODUCT-RELATED"/>
    <property type="match status" value="1"/>
</dbReference>
<evidence type="ECO:0000313" key="5">
    <source>
        <dbReference type="Proteomes" id="UP000294927"/>
    </source>
</evidence>
<dbReference type="RefSeq" id="WP_133901810.1">
    <property type="nucleotide sequence ID" value="NZ_SOCP01000002.1"/>
</dbReference>
<keyword evidence="1 3" id="KW-0732">Signal</keyword>
<dbReference type="GO" id="GO:0016787">
    <property type="term" value="F:hydrolase activity"/>
    <property type="evidence" value="ECO:0007669"/>
    <property type="project" value="UniProtKB-KW"/>
</dbReference>
<dbReference type="Gene3D" id="3.40.50.1820">
    <property type="entry name" value="alpha/beta hydrolase"/>
    <property type="match status" value="1"/>
</dbReference>
<evidence type="ECO:0000256" key="2">
    <source>
        <dbReference type="ARBA" id="ARBA00022801"/>
    </source>
</evidence>
<organism evidence="4 5">
    <name type="scientific">Actinophytocola oryzae</name>
    <dbReference type="NCBI Taxonomy" id="502181"/>
    <lineage>
        <taxon>Bacteria</taxon>
        <taxon>Bacillati</taxon>
        <taxon>Actinomycetota</taxon>
        <taxon>Actinomycetes</taxon>
        <taxon>Pseudonocardiales</taxon>
        <taxon>Pseudonocardiaceae</taxon>
    </lineage>
</organism>
<dbReference type="Pfam" id="PF10503">
    <property type="entry name" value="Esterase_PHB"/>
    <property type="match status" value="1"/>
</dbReference>
<feature type="signal peptide" evidence="3">
    <location>
        <begin position="1"/>
        <end position="19"/>
    </location>
</feature>
<feature type="chain" id="PRO_5039626947" evidence="3">
    <location>
        <begin position="20"/>
        <end position="308"/>
    </location>
</feature>
<dbReference type="NCBIfam" id="TIGR01840">
    <property type="entry name" value="esterase_phb"/>
    <property type="match status" value="1"/>
</dbReference>
<name>A0A4R7W4M2_9PSEU</name>